<gene>
    <name evidence="1" type="ORF">SAMN05216236_10575</name>
</gene>
<keyword evidence="2" id="KW-1185">Reference proteome</keyword>
<evidence type="ECO:0000313" key="2">
    <source>
        <dbReference type="Proteomes" id="UP000182466"/>
    </source>
</evidence>
<dbReference type="STRING" id="999627.SAMN05216236_10575"/>
<reference evidence="1 2" key="1">
    <citation type="submission" date="2016-10" db="EMBL/GenBank/DDBJ databases">
        <authorList>
            <person name="de Groot N.N."/>
        </authorList>
    </citation>
    <scope>NUCLEOTIDE SEQUENCE [LARGE SCALE GENOMIC DNA]</scope>
    <source>
        <strain evidence="1 2">CGMCC 1.10959</strain>
    </source>
</reference>
<dbReference type="AlphaFoldDB" id="A0A1I6ZYZ0"/>
<proteinExistence type="predicted"/>
<sequence length="58" mass="6415">MANLESWKSTFPKRPAKAAERIARLLGVDFFQTAKCLKQRTELQVSVTSAFGGDDSVL</sequence>
<dbReference type="EMBL" id="FPAW01000005">
    <property type="protein sequence ID" value="SFT67869.1"/>
    <property type="molecule type" value="Genomic_DNA"/>
</dbReference>
<dbReference type="Proteomes" id="UP000182466">
    <property type="component" value="Unassembled WGS sequence"/>
</dbReference>
<protein>
    <submittedName>
        <fullName evidence="1">Uncharacterized protein</fullName>
    </submittedName>
</protein>
<accession>A0A1I6ZYZ0</accession>
<evidence type="ECO:0000313" key="1">
    <source>
        <dbReference type="EMBL" id="SFT67869.1"/>
    </source>
</evidence>
<organism evidence="1 2">
    <name type="scientific">Sedimentitalea nanhaiensis</name>
    <dbReference type="NCBI Taxonomy" id="999627"/>
    <lineage>
        <taxon>Bacteria</taxon>
        <taxon>Pseudomonadati</taxon>
        <taxon>Pseudomonadota</taxon>
        <taxon>Alphaproteobacteria</taxon>
        <taxon>Rhodobacterales</taxon>
        <taxon>Paracoccaceae</taxon>
        <taxon>Sedimentitalea</taxon>
    </lineage>
</organism>
<name>A0A1I6ZYZ0_9RHOB</name>